<dbReference type="Gene3D" id="3.50.90.10">
    <property type="entry name" value="YerB-like"/>
    <property type="match status" value="1"/>
</dbReference>
<evidence type="ECO:0000313" key="3">
    <source>
        <dbReference type="EMBL" id="OGE99003.1"/>
    </source>
</evidence>
<accession>A0A1F5QA05</accession>
<dbReference type="Pfam" id="PF17479">
    <property type="entry name" value="DUF3048_C"/>
    <property type="match status" value="1"/>
</dbReference>
<gene>
    <name evidence="3" type="ORF">A3J05_04070</name>
</gene>
<evidence type="ECO:0000313" key="4">
    <source>
        <dbReference type="Proteomes" id="UP000177235"/>
    </source>
</evidence>
<comment type="caution">
    <text evidence="3">The sequence shown here is derived from an EMBL/GenBank/DDBJ whole genome shotgun (WGS) entry which is preliminary data.</text>
</comment>
<reference evidence="3 4" key="1">
    <citation type="journal article" date="2016" name="Nat. Commun.">
        <title>Thousands of microbial genomes shed light on interconnected biogeochemical processes in an aquifer system.</title>
        <authorList>
            <person name="Anantharaman K."/>
            <person name="Brown C.T."/>
            <person name="Hug L.A."/>
            <person name="Sharon I."/>
            <person name="Castelle C.J."/>
            <person name="Probst A.J."/>
            <person name="Thomas B.C."/>
            <person name="Singh A."/>
            <person name="Wilkins M.J."/>
            <person name="Karaoz U."/>
            <person name="Brodie E.L."/>
            <person name="Williams K.H."/>
            <person name="Hubbard S.S."/>
            <person name="Banfield J.F."/>
        </authorList>
    </citation>
    <scope>NUCLEOTIDE SEQUENCE [LARGE SCALE GENOMIC DNA]</scope>
</reference>
<dbReference type="AlphaFoldDB" id="A0A1F5QA05"/>
<sequence>MRKAITAIVIIAAAVTGYVISYPVFNNGEKLGGGKQIAGEQDPKQTQNGPFVAVIYDNDPNARPQFGLSEASIVFETVAEGGITRMLAFFDKHQKITKIGPVRSARPYFVDWARGFGSALAHSGGSREALAQISSLGNAFHDINEFFNEHTFRRDTRRTAPHNLFTSSDLLQSFASGKAWPLEMQISPWAVSDEKAGENVQTTATSIRVDFSYPQFVASYQYDVTNKNYIRSLGGRPDKDAINGQQITAKNVVILYTTSSVIDPKLLTVDLITSGSGRAMVFTNGKVMQARWQKSGSAGELKIVDADGSSVVIGHGPTWIEVIDQNAAASWK</sequence>
<dbReference type="InterPro" id="IPR023158">
    <property type="entry name" value="YerB-like_sf"/>
</dbReference>
<dbReference type="Proteomes" id="UP000177235">
    <property type="component" value="Unassembled WGS sequence"/>
</dbReference>
<evidence type="ECO:0000259" key="2">
    <source>
        <dbReference type="Pfam" id="PF17479"/>
    </source>
</evidence>
<dbReference type="InterPro" id="IPR021416">
    <property type="entry name" value="DUF3048_N"/>
</dbReference>
<dbReference type="InterPro" id="IPR035328">
    <property type="entry name" value="DUF3048_C"/>
</dbReference>
<feature type="domain" description="DUF3048" evidence="2">
    <location>
        <begin position="209"/>
        <end position="320"/>
    </location>
</feature>
<evidence type="ECO:0008006" key="5">
    <source>
        <dbReference type="Google" id="ProtNLM"/>
    </source>
</evidence>
<evidence type="ECO:0000259" key="1">
    <source>
        <dbReference type="Pfam" id="PF11258"/>
    </source>
</evidence>
<dbReference type="Pfam" id="PF11258">
    <property type="entry name" value="DUF3048"/>
    <property type="match status" value="1"/>
</dbReference>
<dbReference type="EMBL" id="MFFF01000024">
    <property type="protein sequence ID" value="OGE99003.1"/>
    <property type="molecule type" value="Genomic_DNA"/>
</dbReference>
<protein>
    <recommendedName>
        <fullName evidence="5">DUF3048 domain-containing protein</fullName>
    </recommendedName>
</protein>
<organism evidence="3 4">
    <name type="scientific">Candidatus Doudnabacteria bacterium RIFCSPLOWO2_02_FULL_48_13</name>
    <dbReference type="NCBI Taxonomy" id="1817845"/>
    <lineage>
        <taxon>Bacteria</taxon>
        <taxon>Candidatus Doudnaibacteriota</taxon>
    </lineage>
</organism>
<proteinExistence type="predicted"/>
<name>A0A1F5QA05_9BACT</name>
<dbReference type="SUPFAM" id="SSF159774">
    <property type="entry name" value="YerB-like"/>
    <property type="match status" value="1"/>
</dbReference>
<feature type="domain" description="DUF3048" evidence="1">
    <location>
        <begin position="39"/>
        <end position="177"/>
    </location>
</feature>